<protein>
    <submittedName>
        <fullName evidence="1">Major capsid protein</fullName>
    </submittedName>
</protein>
<dbReference type="OrthoDB" id="6388191at2"/>
<dbReference type="Proteomes" id="UP000321638">
    <property type="component" value="Unassembled WGS sequence"/>
</dbReference>
<evidence type="ECO:0000313" key="2">
    <source>
        <dbReference type="Proteomes" id="UP000321638"/>
    </source>
</evidence>
<dbReference type="AlphaFoldDB" id="A0A5C8PFJ6"/>
<dbReference type="EMBL" id="VDUZ01000032">
    <property type="protein sequence ID" value="TXL72553.1"/>
    <property type="molecule type" value="Genomic_DNA"/>
</dbReference>
<accession>A0A5C8PFJ6</accession>
<evidence type="ECO:0000313" key="1">
    <source>
        <dbReference type="EMBL" id="TXL72553.1"/>
    </source>
</evidence>
<dbReference type="InterPro" id="IPR005564">
    <property type="entry name" value="Major_capsid_GpE"/>
</dbReference>
<reference evidence="1 2" key="1">
    <citation type="submission" date="2019-06" db="EMBL/GenBank/DDBJ databases">
        <title>New taxonomy in bacterial strain CC-CFT640, isolated from vineyard.</title>
        <authorList>
            <person name="Lin S.-Y."/>
            <person name="Tsai C.-F."/>
            <person name="Young C.-C."/>
        </authorList>
    </citation>
    <scope>NUCLEOTIDE SEQUENCE [LARGE SCALE GENOMIC DNA]</scope>
    <source>
        <strain evidence="1 2">CC-CFT640</strain>
    </source>
</reference>
<dbReference type="Pfam" id="PF03864">
    <property type="entry name" value="Phage_cap_E"/>
    <property type="match status" value="1"/>
</dbReference>
<keyword evidence="2" id="KW-1185">Reference proteome</keyword>
<dbReference type="RefSeq" id="WP_147849712.1">
    <property type="nucleotide sequence ID" value="NZ_VDUZ01000032.1"/>
</dbReference>
<sequence>MLDVFKGTGFDVLSLTAAVNKLPYVPGRLGQLGLFNESGISTTVVAIEELNGVLTLVAATPRGGPGQQNIAEKRTMRMLKVPHIQLDDTINADEVQNVRAFGSNDQLLGVGQAITSRMGRMTPKIDATLEFHRIGAIKGIVMDADGITPLYNLFTEFNVAQEAEVDFDLDNANPASGAVRTKCTAVVRLITDNLLGGTTFQRIHAMCGDTFWDQLIAHKEVRETYLNQQEAAQLRQGVAYETLNYGGITFENYRGKVGSINFIDPTNAHFFPVGAPGLFDHFNAPADLLETVNTVGLPRYARVYPDQNGKQAHLEVQANPILLCTQPKVLIKARNT</sequence>
<name>A0A5C8PFJ6_9HYPH</name>
<proteinExistence type="predicted"/>
<gene>
    <name evidence="1" type="ORF">FHP25_24980</name>
</gene>
<comment type="caution">
    <text evidence="1">The sequence shown here is derived from an EMBL/GenBank/DDBJ whole genome shotgun (WGS) entry which is preliminary data.</text>
</comment>
<organism evidence="1 2">
    <name type="scientific">Vineibacter terrae</name>
    <dbReference type="NCBI Taxonomy" id="2586908"/>
    <lineage>
        <taxon>Bacteria</taxon>
        <taxon>Pseudomonadati</taxon>
        <taxon>Pseudomonadota</taxon>
        <taxon>Alphaproteobacteria</taxon>
        <taxon>Hyphomicrobiales</taxon>
        <taxon>Vineibacter</taxon>
    </lineage>
</organism>